<keyword evidence="1" id="KW-0472">Membrane</keyword>
<feature type="non-terminal residue" evidence="2">
    <location>
        <position position="244"/>
    </location>
</feature>
<feature type="transmembrane region" description="Helical" evidence="1">
    <location>
        <begin position="125"/>
        <end position="149"/>
    </location>
</feature>
<feature type="transmembrane region" description="Helical" evidence="1">
    <location>
        <begin position="170"/>
        <end position="192"/>
    </location>
</feature>
<sequence>AQSVDNVRIITVNIRNNPYSISGRGIAEHDYGINVSWHWVEDFSPYPIAKLYQDYWTVNGAFSNPTLVLIDDNQNVVGVYHVYCMGKGKLDDVQTAESLAQDIQDIAEGRWQGFKGEISGGSITFLGIFALGILTALSPCSIALLVAMVSYVGSLQKDSEDKSKNLTGQGFWIGIFFTLGMSMMFFVFGMFISSVGLFIESSAIFYLIAGVILIVLGINVSKPIKEILKIKSKREPSSQIMEKG</sequence>
<protein>
    <submittedName>
        <fullName evidence="2">Uncharacterized protein</fullName>
    </submittedName>
</protein>
<feature type="transmembrane region" description="Helical" evidence="1">
    <location>
        <begin position="204"/>
        <end position="224"/>
    </location>
</feature>
<proteinExistence type="predicted"/>
<dbReference type="AlphaFoldDB" id="X1L1S4"/>
<organism evidence="2">
    <name type="scientific">marine sediment metagenome</name>
    <dbReference type="NCBI Taxonomy" id="412755"/>
    <lineage>
        <taxon>unclassified sequences</taxon>
        <taxon>metagenomes</taxon>
        <taxon>ecological metagenomes</taxon>
    </lineage>
</organism>
<gene>
    <name evidence="2" type="ORF">S06H3_11029</name>
</gene>
<evidence type="ECO:0000313" key="2">
    <source>
        <dbReference type="EMBL" id="GAI12903.1"/>
    </source>
</evidence>
<keyword evidence="1" id="KW-0812">Transmembrane</keyword>
<comment type="caution">
    <text evidence="2">The sequence shown here is derived from an EMBL/GenBank/DDBJ whole genome shotgun (WGS) entry which is preliminary data.</text>
</comment>
<dbReference type="PANTHER" id="PTHR31272:SF9">
    <property type="entry name" value="BLL1027 PROTEIN"/>
    <property type="match status" value="1"/>
</dbReference>
<reference evidence="2" key="1">
    <citation type="journal article" date="2014" name="Front. Microbiol.">
        <title>High frequency of phylogenetically diverse reductive dehalogenase-homologous genes in deep subseafloor sedimentary metagenomes.</title>
        <authorList>
            <person name="Kawai M."/>
            <person name="Futagami T."/>
            <person name="Toyoda A."/>
            <person name="Takaki Y."/>
            <person name="Nishi S."/>
            <person name="Hori S."/>
            <person name="Arai W."/>
            <person name="Tsubouchi T."/>
            <person name="Morono Y."/>
            <person name="Uchiyama I."/>
            <person name="Ito T."/>
            <person name="Fujiyama A."/>
            <person name="Inagaki F."/>
            <person name="Takami H."/>
        </authorList>
    </citation>
    <scope>NUCLEOTIDE SEQUENCE</scope>
    <source>
        <strain evidence="2">Expedition CK06-06</strain>
    </source>
</reference>
<feature type="non-terminal residue" evidence="2">
    <location>
        <position position="1"/>
    </location>
</feature>
<dbReference type="PANTHER" id="PTHR31272">
    <property type="entry name" value="CYTOCHROME C-TYPE BIOGENESIS PROTEIN HI_1454-RELATED"/>
    <property type="match status" value="1"/>
</dbReference>
<keyword evidence="1" id="KW-1133">Transmembrane helix</keyword>
<dbReference type="EMBL" id="BARV01005246">
    <property type="protein sequence ID" value="GAI12903.1"/>
    <property type="molecule type" value="Genomic_DNA"/>
</dbReference>
<accession>X1L1S4</accession>
<name>X1L1S4_9ZZZZ</name>
<evidence type="ECO:0000256" key="1">
    <source>
        <dbReference type="SAM" id="Phobius"/>
    </source>
</evidence>
<dbReference type="InterPro" id="IPR051790">
    <property type="entry name" value="Cytochrome_c-biogenesis_DsbD"/>
</dbReference>